<feature type="transmembrane region" description="Helical" evidence="6">
    <location>
        <begin position="217"/>
        <end position="238"/>
    </location>
</feature>
<feature type="transmembrane region" description="Helical" evidence="6">
    <location>
        <begin position="46"/>
        <end position="67"/>
    </location>
</feature>
<evidence type="ECO:0000256" key="5">
    <source>
        <dbReference type="ARBA" id="ARBA00023136"/>
    </source>
</evidence>
<dbReference type="InterPro" id="IPR002797">
    <property type="entry name" value="Polysacc_synth"/>
</dbReference>
<dbReference type="PANTHER" id="PTHR30250:SF30">
    <property type="entry name" value="LIPID III FLIPPASE"/>
    <property type="match status" value="1"/>
</dbReference>
<feature type="transmembrane region" description="Helical" evidence="6">
    <location>
        <begin position="391"/>
        <end position="411"/>
    </location>
</feature>
<dbReference type="InterPro" id="IPR044550">
    <property type="entry name" value="WzxE"/>
</dbReference>
<keyword evidence="4 6" id="KW-1133">Transmembrane helix</keyword>
<name>A0A379IBB2_PSEFL</name>
<reference evidence="7 8" key="1">
    <citation type="submission" date="2018-06" db="EMBL/GenBank/DDBJ databases">
        <authorList>
            <consortium name="Pathogen Informatics"/>
            <person name="Doyle S."/>
        </authorList>
    </citation>
    <scope>NUCLEOTIDE SEQUENCE [LARGE SCALE GENOMIC DNA]</scope>
    <source>
        <strain evidence="7 8">NCTC10392</strain>
    </source>
</reference>
<dbReference type="KEGG" id="pfn:HZ99_27140"/>
<dbReference type="GO" id="GO:0009246">
    <property type="term" value="P:enterobacterial common antigen biosynthetic process"/>
    <property type="evidence" value="ECO:0007669"/>
    <property type="project" value="InterPro"/>
</dbReference>
<feature type="transmembrane region" description="Helical" evidence="6">
    <location>
        <begin position="258"/>
        <end position="277"/>
    </location>
</feature>
<feature type="transmembrane region" description="Helical" evidence="6">
    <location>
        <begin position="172"/>
        <end position="196"/>
    </location>
</feature>
<sequence>MNLVKTSLLNGIAVAIKMITLLGLNKVLAVYVGPAGYAAIGQFQNALQVITIFTGGAITNGVVKYTAEYHEQPEQQVKLWKTAGFVAICGSLVAALLVASFSKELASLFLKDAALSGVFLWFAGVVVFFSLNILLLAILNGRKEIVLYIVANIAGSLLSFSVTFYLATSFGLYGALVALVVYQSISFIVTLLLCLRTNWFKLSFLFGRPDKKITKKLFAFFLMAVVSAACVPLAQMLVRNHIGTVYGWEMAGYWEAMWRLSAAYLLLVTTTLSVYYLPKLSELKTAAEVKAEIIQGYKLIFPVALLAAAIMYVLRDFVVEVLFTSDFYPVRIFFAGQVVGDCLKIFSWIMAYVMLSRAMVKVFITTEIIFCISLYLLTMAFTQWWGVEAATWAYAANYAVYSLVMYVFVYLRLDDYFHKKLEHHA</sequence>
<evidence type="ECO:0000313" key="7">
    <source>
        <dbReference type="EMBL" id="SUD30160.1"/>
    </source>
</evidence>
<dbReference type="InterPro" id="IPR050833">
    <property type="entry name" value="Poly_Biosynth_Transport"/>
</dbReference>
<dbReference type="PANTHER" id="PTHR30250">
    <property type="entry name" value="PST FAMILY PREDICTED COLANIC ACID TRANSPORTER"/>
    <property type="match status" value="1"/>
</dbReference>
<dbReference type="EMBL" id="UGUS01000002">
    <property type="protein sequence ID" value="SUD30160.1"/>
    <property type="molecule type" value="Genomic_DNA"/>
</dbReference>
<keyword evidence="3 6" id="KW-0812">Transmembrane</keyword>
<evidence type="ECO:0000256" key="4">
    <source>
        <dbReference type="ARBA" id="ARBA00022989"/>
    </source>
</evidence>
<organism evidence="7 8">
    <name type="scientific">Pseudomonas fluorescens</name>
    <dbReference type="NCBI Taxonomy" id="294"/>
    <lineage>
        <taxon>Bacteria</taxon>
        <taxon>Pseudomonadati</taxon>
        <taxon>Pseudomonadota</taxon>
        <taxon>Gammaproteobacteria</taxon>
        <taxon>Pseudomonadales</taxon>
        <taxon>Pseudomonadaceae</taxon>
        <taxon>Pseudomonas</taxon>
    </lineage>
</organism>
<evidence type="ECO:0000256" key="6">
    <source>
        <dbReference type="SAM" id="Phobius"/>
    </source>
</evidence>
<gene>
    <name evidence="7" type="primary">wzxE</name>
    <name evidence="7" type="ORF">NCTC10392_02071</name>
</gene>
<feature type="transmembrane region" description="Helical" evidence="6">
    <location>
        <begin position="297"/>
        <end position="314"/>
    </location>
</feature>
<dbReference type="CDD" id="cd13125">
    <property type="entry name" value="MATE_like_10"/>
    <property type="match status" value="1"/>
</dbReference>
<dbReference type="Pfam" id="PF01943">
    <property type="entry name" value="Polysacc_synt"/>
    <property type="match status" value="1"/>
</dbReference>
<dbReference type="AlphaFoldDB" id="A0A379IBB2"/>
<feature type="transmembrane region" description="Helical" evidence="6">
    <location>
        <begin position="12"/>
        <end position="34"/>
    </location>
</feature>
<evidence type="ECO:0000256" key="3">
    <source>
        <dbReference type="ARBA" id="ARBA00022692"/>
    </source>
</evidence>
<evidence type="ECO:0000256" key="2">
    <source>
        <dbReference type="ARBA" id="ARBA00022475"/>
    </source>
</evidence>
<feature type="transmembrane region" description="Helical" evidence="6">
    <location>
        <begin position="79"/>
        <end position="101"/>
    </location>
</feature>
<accession>A0A379IBB2</accession>
<feature type="transmembrane region" description="Helical" evidence="6">
    <location>
        <begin position="145"/>
        <end position="166"/>
    </location>
</feature>
<protein>
    <submittedName>
        <fullName evidence="7">O-antigen transporter WzxE</fullName>
    </submittedName>
</protein>
<feature type="transmembrane region" description="Helical" evidence="6">
    <location>
        <begin position="334"/>
        <end position="355"/>
    </location>
</feature>
<evidence type="ECO:0000313" key="8">
    <source>
        <dbReference type="Proteomes" id="UP000255125"/>
    </source>
</evidence>
<dbReference type="Proteomes" id="UP000255125">
    <property type="component" value="Unassembled WGS sequence"/>
</dbReference>
<dbReference type="OrthoDB" id="9769862at2"/>
<keyword evidence="2" id="KW-1003">Cell membrane</keyword>
<proteinExistence type="predicted"/>
<feature type="transmembrane region" description="Helical" evidence="6">
    <location>
        <begin position="113"/>
        <end position="138"/>
    </location>
</feature>
<keyword evidence="5 6" id="KW-0472">Membrane</keyword>
<dbReference type="GO" id="GO:0005886">
    <property type="term" value="C:plasma membrane"/>
    <property type="evidence" value="ECO:0007669"/>
    <property type="project" value="UniProtKB-SubCell"/>
</dbReference>
<dbReference type="RefSeq" id="WP_038447395.1">
    <property type="nucleotide sequence ID" value="NZ_CP008896.1"/>
</dbReference>
<comment type="subcellular location">
    <subcellularLocation>
        <location evidence="1">Cell membrane</location>
        <topology evidence="1">Multi-pass membrane protein</topology>
    </subcellularLocation>
</comment>
<feature type="transmembrane region" description="Helical" evidence="6">
    <location>
        <begin position="362"/>
        <end position="385"/>
    </location>
</feature>
<evidence type="ECO:0000256" key="1">
    <source>
        <dbReference type="ARBA" id="ARBA00004651"/>
    </source>
</evidence>